<organism evidence="13 14">
    <name type="scientific">Arthrobacter alpinus</name>
    <dbReference type="NCBI Taxonomy" id="656366"/>
    <lineage>
        <taxon>Bacteria</taxon>
        <taxon>Bacillati</taxon>
        <taxon>Actinomycetota</taxon>
        <taxon>Actinomycetes</taxon>
        <taxon>Micrococcales</taxon>
        <taxon>Micrococcaceae</taxon>
        <taxon>Arthrobacter</taxon>
    </lineage>
</organism>
<evidence type="ECO:0000256" key="10">
    <source>
        <dbReference type="ARBA" id="ARBA00023136"/>
    </source>
</evidence>
<evidence type="ECO:0000259" key="12">
    <source>
        <dbReference type="PROSITE" id="PS50109"/>
    </source>
</evidence>
<dbReference type="EMBL" id="CP013200">
    <property type="protein sequence ID" value="ALO67250.1"/>
    <property type="molecule type" value="Genomic_DNA"/>
</dbReference>
<evidence type="ECO:0000256" key="4">
    <source>
        <dbReference type="ARBA" id="ARBA00022553"/>
    </source>
</evidence>
<evidence type="ECO:0000256" key="8">
    <source>
        <dbReference type="ARBA" id="ARBA00022989"/>
    </source>
</evidence>
<dbReference type="SUPFAM" id="SSF47384">
    <property type="entry name" value="Homodimeric domain of signal transducing histidine kinase"/>
    <property type="match status" value="1"/>
</dbReference>
<evidence type="ECO:0000313" key="14">
    <source>
        <dbReference type="Proteomes" id="UP000059574"/>
    </source>
</evidence>
<evidence type="ECO:0000256" key="5">
    <source>
        <dbReference type="ARBA" id="ARBA00022679"/>
    </source>
</evidence>
<dbReference type="SMART" id="SM00387">
    <property type="entry name" value="HATPase_c"/>
    <property type="match status" value="1"/>
</dbReference>
<keyword evidence="6 11" id="KW-0812">Transmembrane</keyword>
<dbReference type="Proteomes" id="UP000059574">
    <property type="component" value="Chromosome"/>
</dbReference>
<dbReference type="EC" id="2.7.13.3" evidence="3"/>
<reference evidence="14" key="1">
    <citation type="submission" date="2015-11" db="EMBL/GenBank/DDBJ databases">
        <authorList>
            <person name="Kumar R."/>
            <person name="Singh D."/>
            <person name="Swarnkar M.K."/>
            <person name="Singh A.K."/>
            <person name="Kumar S."/>
        </authorList>
    </citation>
    <scope>NUCLEOTIDE SEQUENCE [LARGE SCALE GENOMIC DNA]</scope>
    <source>
        <strain evidence="14">ERGS4:06</strain>
    </source>
</reference>
<protein>
    <recommendedName>
        <fullName evidence="3">histidine kinase</fullName>
        <ecNumber evidence="3">2.7.13.3</ecNumber>
    </recommendedName>
</protein>
<dbReference type="GO" id="GO:0005886">
    <property type="term" value="C:plasma membrane"/>
    <property type="evidence" value="ECO:0007669"/>
    <property type="project" value="UniProtKB-SubCell"/>
</dbReference>
<comment type="catalytic activity">
    <reaction evidence="1">
        <text>ATP + protein L-histidine = ADP + protein N-phospho-L-histidine.</text>
        <dbReference type="EC" id="2.7.13.3"/>
    </reaction>
</comment>
<dbReference type="InterPro" id="IPR003661">
    <property type="entry name" value="HisK_dim/P_dom"/>
</dbReference>
<dbReference type="CDD" id="cd00075">
    <property type="entry name" value="HATPase"/>
    <property type="match status" value="1"/>
</dbReference>
<accession>A0A0S2M0L3</accession>
<dbReference type="CDD" id="cd00082">
    <property type="entry name" value="HisKA"/>
    <property type="match status" value="1"/>
</dbReference>
<dbReference type="InterPro" id="IPR003594">
    <property type="entry name" value="HATPase_dom"/>
</dbReference>
<evidence type="ECO:0000313" key="13">
    <source>
        <dbReference type="EMBL" id="ALO67250.1"/>
    </source>
</evidence>
<evidence type="ECO:0000256" key="3">
    <source>
        <dbReference type="ARBA" id="ARBA00012438"/>
    </source>
</evidence>
<sequence>MNARDAAELRHAVVRLALQFTILIVVLLAMMGVLLYSIVAAGTAEALDRSLVNATRVDSPHDAPPGVYVAVFHEGDLSVSPAMPVGLPDIAAMNRVDATQSDEKSGFSAGGRNYEVLTTIHDDRVVQAAVDTHEGRESLDRLIWAIVVAVAAAALVSAATSVWMARRAMRPMVESLALQRRFVADASHELRTPLTLLSTRAQMLHRKLLGPGLTPEEVSEEVERIVQDSKLLTGILEDLLISADPREAVDHTPVDVLGVARHAVAVAAPQAQKQSIVLGVVSAAGPVIVQGSPVALLRVFTALISNALDHAITTVTVDVGVDGGDVRILVSDDGPGFAPGTEGRAFERFSSARAGAGTASGSRHYGLGLALVAEIVALHHGKVLVESASPGGGATVVVVLPLLGKGKAHIHR</sequence>
<dbReference type="SUPFAM" id="SSF55874">
    <property type="entry name" value="ATPase domain of HSP90 chaperone/DNA topoisomerase II/histidine kinase"/>
    <property type="match status" value="1"/>
</dbReference>
<dbReference type="InterPro" id="IPR004358">
    <property type="entry name" value="Sig_transdc_His_kin-like_C"/>
</dbReference>
<evidence type="ECO:0000256" key="2">
    <source>
        <dbReference type="ARBA" id="ARBA00004236"/>
    </source>
</evidence>
<dbReference type="Gene3D" id="3.30.565.10">
    <property type="entry name" value="Histidine kinase-like ATPase, C-terminal domain"/>
    <property type="match status" value="1"/>
</dbReference>
<dbReference type="InterPro" id="IPR036097">
    <property type="entry name" value="HisK_dim/P_sf"/>
</dbReference>
<evidence type="ECO:0000256" key="6">
    <source>
        <dbReference type="ARBA" id="ARBA00022692"/>
    </source>
</evidence>
<dbReference type="RefSeq" id="WP_062289687.1">
    <property type="nucleotide sequence ID" value="NZ_CP013200.1"/>
</dbReference>
<evidence type="ECO:0000256" key="7">
    <source>
        <dbReference type="ARBA" id="ARBA00022777"/>
    </source>
</evidence>
<dbReference type="PROSITE" id="PS50109">
    <property type="entry name" value="HIS_KIN"/>
    <property type="match status" value="1"/>
</dbReference>
<proteinExistence type="predicted"/>
<feature type="transmembrane region" description="Helical" evidence="11">
    <location>
        <begin position="12"/>
        <end position="39"/>
    </location>
</feature>
<dbReference type="PRINTS" id="PR00344">
    <property type="entry name" value="BCTRLSENSOR"/>
</dbReference>
<dbReference type="AlphaFoldDB" id="A0A0S2M0L3"/>
<dbReference type="SMART" id="SM00388">
    <property type="entry name" value="HisKA"/>
    <property type="match status" value="1"/>
</dbReference>
<evidence type="ECO:0000256" key="9">
    <source>
        <dbReference type="ARBA" id="ARBA00023012"/>
    </source>
</evidence>
<dbReference type="Pfam" id="PF00512">
    <property type="entry name" value="HisKA"/>
    <property type="match status" value="1"/>
</dbReference>
<comment type="subcellular location">
    <subcellularLocation>
        <location evidence="2">Cell membrane</location>
    </subcellularLocation>
</comment>
<keyword evidence="7" id="KW-0418">Kinase</keyword>
<evidence type="ECO:0000256" key="11">
    <source>
        <dbReference type="SAM" id="Phobius"/>
    </source>
</evidence>
<dbReference type="InterPro" id="IPR050428">
    <property type="entry name" value="TCS_sensor_his_kinase"/>
</dbReference>
<dbReference type="Gene3D" id="1.10.287.130">
    <property type="match status" value="1"/>
</dbReference>
<evidence type="ECO:0000256" key="1">
    <source>
        <dbReference type="ARBA" id="ARBA00000085"/>
    </source>
</evidence>
<dbReference type="Pfam" id="PF02518">
    <property type="entry name" value="HATPase_c"/>
    <property type="match status" value="1"/>
</dbReference>
<dbReference type="PANTHER" id="PTHR45436">
    <property type="entry name" value="SENSOR HISTIDINE KINASE YKOH"/>
    <property type="match status" value="1"/>
</dbReference>
<keyword evidence="9" id="KW-0902">Two-component regulatory system</keyword>
<keyword evidence="4" id="KW-0597">Phosphoprotein</keyword>
<dbReference type="InterPro" id="IPR005467">
    <property type="entry name" value="His_kinase_dom"/>
</dbReference>
<reference evidence="13 14" key="2">
    <citation type="journal article" date="2016" name="J. Biotechnol.">
        <title>Complete genome sequence of Arthrobacter alpinus ERGS4:06, a yellow pigmented bacterium tolerant to cold and radiations isolated from Sikkim Himalaya.</title>
        <authorList>
            <person name="Kumar R."/>
            <person name="Singh D."/>
            <person name="Swarnkar M.K."/>
            <person name="Singh A.K."/>
            <person name="Kumar S."/>
        </authorList>
    </citation>
    <scope>NUCLEOTIDE SEQUENCE [LARGE SCALE GENOMIC DNA]</scope>
    <source>
        <strain evidence="13 14">ERGS4:06</strain>
    </source>
</reference>
<dbReference type="GO" id="GO:0000155">
    <property type="term" value="F:phosphorelay sensor kinase activity"/>
    <property type="evidence" value="ECO:0007669"/>
    <property type="project" value="InterPro"/>
</dbReference>
<keyword evidence="5" id="KW-0808">Transferase</keyword>
<gene>
    <name evidence="13" type="ORF">AS189_13005</name>
</gene>
<keyword evidence="10 11" id="KW-0472">Membrane</keyword>
<feature type="transmembrane region" description="Helical" evidence="11">
    <location>
        <begin position="142"/>
        <end position="165"/>
    </location>
</feature>
<feature type="domain" description="Histidine kinase" evidence="12">
    <location>
        <begin position="185"/>
        <end position="404"/>
    </location>
</feature>
<dbReference type="PANTHER" id="PTHR45436:SF5">
    <property type="entry name" value="SENSOR HISTIDINE KINASE TRCS"/>
    <property type="match status" value="1"/>
</dbReference>
<dbReference type="InterPro" id="IPR036890">
    <property type="entry name" value="HATPase_C_sf"/>
</dbReference>
<name>A0A0S2M0L3_9MICC</name>
<keyword evidence="8 11" id="KW-1133">Transmembrane helix</keyword>